<dbReference type="Gene3D" id="3.80.10.10">
    <property type="entry name" value="Ribonuclease Inhibitor"/>
    <property type="match status" value="1"/>
</dbReference>
<dbReference type="PROSITE" id="PS50011">
    <property type="entry name" value="PROTEIN_KINASE_DOM"/>
    <property type="match status" value="1"/>
</dbReference>
<evidence type="ECO:0000256" key="9">
    <source>
        <dbReference type="ARBA" id="ARBA00022729"/>
    </source>
</evidence>
<evidence type="ECO:0000313" key="23">
    <source>
        <dbReference type="Proteomes" id="UP000288805"/>
    </source>
</evidence>
<dbReference type="InterPro" id="IPR051809">
    <property type="entry name" value="Plant_receptor-like_S/T_kinase"/>
</dbReference>
<evidence type="ECO:0000256" key="4">
    <source>
        <dbReference type="ARBA" id="ARBA00022527"/>
    </source>
</evidence>
<keyword evidence="13" id="KW-0067">ATP-binding</keyword>
<protein>
    <recommendedName>
        <fullName evidence="2">non-specific serine/threonine protein kinase</fullName>
        <ecNumber evidence="2">2.7.11.1</ecNumber>
    </recommendedName>
</protein>
<dbReference type="Gene3D" id="3.30.200.20">
    <property type="entry name" value="Phosphorylase Kinase, domain 1"/>
    <property type="match status" value="1"/>
</dbReference>
<comment type="subcellular location">
    <subcellularLocation>
        <location evidence="1">Cell membrane</location>
        <topology evidence="1">Single-pass membrane protein</topology>
    </subcellularLocation>
</comment>
<keyword evidence="15 20" id="KW-0472">Membrane</keyword>
<dbReference type="SMART" id="SM00369">
    <property type="entry name" value="LRR_TYP"/>
    <property type="match status" value="6"/>
</dbReference>
<keyword evidence="10" id="KW-0677">Repeat</keyword>
<evidence type="ECO:0000256" key="18">
    <source>
        <dbReference type="ARBA" id="ARBA00047899"/>
    </source>
</evidence>
<dbReference type="FunFam" id="3.80.10.10:FF:000095">
    <property type="entry name" value="LRR receptor-like serine/threonine-protein kinase GSO1"/>
    <property type="match status" value="1"/>
</dbReference>
<dbReference type="InterPro" id="IPR001245">
    <property type="entry name" value="Ser-Thr/Tyr_kinase_cat_dom"/>
</dbReference>
<dbReference type="Pfam" id="PF07714">
    <property type="entry name" value="PK_Tyr_Ser-Thr"/>
    <property type="match status" value="1"/>
</dbReference>
<keyword evidence="4" id="KW-0723">Serine/threonine-protein kinase</keyword>
<accession>A0A438CHS5</accession>
<keyword evidence="5" id="KW-0597">Phosphoprotein</keyword>
<evidence type="ECO:0000256" key="7">
    <source>
        <dbReference type="ARBA" id="ARBA00022679"/>
    </source>
</evidence>
<dbReference type="PROSITE" id="PS00108">
    <property type="entry name" value="PROTEIN_KINASE_ST"/>
    <property type="match status" value="1"/>
</dbReference>
<evidence type="ECO:0000256" key="5">
    <source>
        <dbReference type="ARBA" id="ARBA00022553"/>
    </source>
</evidence>
<evidence type="ECO:0000256" key="20">
    <source>
        <dbReference type="SAM" id="Phobius"/>
    </source>
</evidence>
<keyword evidence="6" id="KW-0433">Leucine-rich repeat</keyword>
<evidence type="ECO:0000256" key="15">
    <source>
        <dbReference type="ARBA" id="ARBA00023136"/>
    </source>
</evidence>
<evidence type="ECO:0000256" key="12">
    <source>
        <dbReference type="ARBA" id="ARBA00022777"/>
    </source>
</evidence>
<keyword evidence="7" id="KW-0808">Transferase</keyword>
<evidence type="ECO:0000256" key="1">
    <source>
        <dbReference type="ARBA" id="ARBA00004162"/>
    </source>
</evidence>
<keyword evidence="14 20" id="KW-1133">Transmembrane helix</keyword>
<evidence type="ECO:0000256" key="3">
    <source>
        <dbReference type="ARBA" id="ARBA00022475"/>
    </source>
</evidence>
<dbReference type="SUPFAM" id="SSF56112">
    <property type="entry name" value="Protein kinase-like (PK-like)"/>
    <property type="match status" value="1"/>
</dbReference>
<evidence type="ECO:0000256" key="2">
    <source>
        <dbReference type="ARBA" id="ARBA00012513"/>
    </source>
</evidence>
<keyword evidence="3" id="KW-1003">Cell membrane</keyword>
<dbReference type="Pfam" id="PF13855">
    <property type="entry name" value="LRR_8"/>
    <property type="match status" value="1"/>
</dbReference>
<evidence type="ECO:0000256" key="17">
    <source>
        <dbReference type="ARBA" id="ARBA00023180"/>
    </source>
</evidence>
<evidence type="ECO:0000256" key="13">
    <source>
        <dbReference type="ARBA" id="ARBA00022840"/>
    </source>
</evidence>
<evidence type="ECO:0000256" key="11">
    <source>
        <dbReference type="ARBA" id="ARBA00022741"/>
    </source>
</evidence>
<comment type="catalytic activity">
    <reaction evidence="18">
        <text>L-threonyl-[protein] + ATP = O-phospho-L-threonyl-[protein] + ADP + H(+)</text>
        <dbReference type="Rhea" id="RHEA:46608"/>
        <dbReference type="Rhea" id="RHEA-COMP:11060"/>
        <dbReference type="Rhea" id="RHEA-COMP:11605"/>
        <dbReference type="ChEBI" id="CHEBI:15378"/>
        <dbReference type="ChEBI" id="CHEBI:30013"/>
        <dbReference type="ChEBI" id="CHEBI:30616"/>
        <dbReference type="ChEBI" id="CHEBI:61977"/>
        <dbReference type="ChEBI" id="CHEBI:456216"/>
        <dbReference type="EC" id="2.7.11.1"/>
    </reaction>
</comment>
<comment type="catalytic activity">
    <reaction evidence="19">
        <text>L-seryl-[protein] + ATP = O-phospho-L-seryl-[protein] + ADP + H(+)</text>
        <dbReference type="Rhea" id="RHEA:17989"/>
        <dbReference type="Rhea" id="RHEA-COMP:9863"/>
        <dbReference type="Rhea" id="RHEA-COMP:11604"/>
        <dbReference type="ChEBI" id="CHEBI:15378"/>
        <dbReference type="ChEBI" id="CHEBI:29999"/>
        <dbReference type="ChEBI" id="CHEBI:30616"/>
        <dbReference type="ChEBI" id="CHEBI:83421"/>
        <dbReference type="ChEBI" id="CHEBI:456216"/>
        <dbReference type="EC" id="2.7.11.1"/>
    </reaction>
</comment>
<keyword evidence="16 22" id="KW-0675">Receptor</keyword>
<dbReference type="Pfam" id="PF00560">
    <property type="entry name" value="LRR_1"/>
    <property type="match status" value="8"/>
</dbReference>
<dbReference type="Proteomes" id="UP000288805">
    <property type="component" value="Unassembled WGS sequence"/>
</dbReference>
<dbReference type="GO" id="GO:0005886">
    <property type="term" value="C:plasma membrane"/>
    <property type="evidence" value="ECO:0007669"/>
    <property type="project" value="UniProtKB-SubCell"/>
</dbReference>
<reference evidence="22 23" key="1">
    <citation type="journal article" date="2018" name="PLoS Genet.">
        <title>Population sequencing reveals clonal diversity and ancestral inbreeding in the grapevine cultivar Chardonnay.</title>
        <authorList>
            <person name="Roach M.J."/>
            <person name="Johnson D.L."/>
            <person name="Bohlmann J."/>
            <person name="van Vuuren H.J."/>
            <person name="Jones S.J."/>
            <person name="Pretorius I.S."/>
            <person name="Schmidt S.A."/>
            <person name="Borneman A.R."/>
        </authorList>
    </citation>
    <scope>NUCLEOTIDE SEQUENCE [LARGE SCALE GENOMIC DNA]</scope>
    <source>
        <strain evidence="23">cv. Chardonnay</strain>
        <tissue evidence="22">Leaf</tissue>
    </source>
</reference>
<evidence type="ECO:0000256" key="19">
    <source>
        <dbReference type="ARBA" id="ARBA00048679"/>
    </source>
</evidence>
<dbReference type="FunFam" id="1.10.510.10:FF:000358">
    <property type="entry name" value="Putative leucine-rich repeat receptor-like serine/threonine-protein kinase"/>
    <property type="match status" value="1"/>
</dbReference>
<evidence type="ECO:0000313" key="22">
    <source>
        <dbReference type="EMBL" id="RVW22770.1"/>
    </source>
</evidence>
<dbReference type="InterPro" id="IPR003591">
    <property type="entry name" value="Leu-rich_rpt_typical-subtyp"/>
</dbReference>
<evidence type="ECO:0000256" key="14">
    <source>
        <dbReference type="ARBA" id="ARBA00022989"/>
    </source>
</evidence>
<gene>
    <name evidence="22" type="primary">VvCHDh000019_48</name>
    <name evidence="22" type="ORF">CK203_102723</name>
</gene>
<name>A0A438CHS5_VITVI</name>
<keyword evidence="11" id="KW-0547">Nucleotide-binding</keyword>
<evidence type="ECO:0000256" key="8">
    <source>
        <dbReference type="ARBA" id="ARBA00022692"/>
    </source>
</evidence>
<sequence length="670" mass="74911">MSISNMSELTELDIWDNFFTGDLPKDLGNLRRLEFLNFGFNQLTDEHSASEVGFLTSLTNCKFFRTLWIEDNPLKGILPNSLGNLSNSLESFDASACQFRGTIPTGIGNLTSLISLELGDNDLTGLIPTTLGQLKKLQELGIAGNRLRGSIPNDLCRLKNLGYLFLSSNQLTGSIPSCLGYLPPLRELSLHSNALASNIPPSLWTLRGLLVLNLSSNFLTGHLPPEVGNIKSITTLDLSKNQVSGHIPRTLGELQNLEDLSLSQNRLQGPIPLEFGDLLSLKFLDLSQNNLSGVIPKSLEALTYLKYLNFSFNKLQGEIPDGGPFMNFTAESFIFNEALCGAPHFQVIACDKSTHSRSWRMKLFILKYILPPVISLITLVAFLVLWIHRRNNLEVPTPIDSWLPGSHEKISHQQLLYATNYFEFQGAFRSFDSECEVMQSIRHRNLVKIITCCSNLDFKALVLEYMPKGSLDRWLYSHNYFLDLIQRLNIMIDVASALEYLHHDCPSLVVHCDLKPNNILLDDDMVAHVGDFGIARLLTEIESIQQTKTLGTIGYMAPEYGSDGIVSTKGDVFSYGIMLMEVFARKKPMDEMFNGDLTLKSWVESLADSMIEVVDANLLRREDEDFATKLSCLSSIMALALACTTDSPEERIDMKDVVVGLKKIRIELLI</sequence>
<dbReference type="InterPro" id="IPR001611">
    <property type="entry name" value="Leu-rich_rpt"/>
</dbReference>
<dbReference type="InterPro" id="IPR000719">
    <property type="entry name" value="Prot_kinase_dom"/>
</dbReference>
<keyword evidence="12 22" id="KW-0418">Kinase</keyword>
<keyword evidence="8 20" id="KW-0812">Transmembrane</keyword>
<evidence type="ECO:0000256" key="16">
    <source>
        <dbReference type="ARBA" id="ARBA00023170"/>
    </source>
</evidence>
<organism evidence="22 23">
    <name type="scientific">Vitis vinifera</name>
    <name type="common">Grape</name>
    <dbReference type="NCBI Taxonomy" id="29760"/>
    <lineage>
        <taxon>Eukaryota</taxon>
        <taxon>Viridiplantae</taxon>
        <taxon>Streptophyta</taxon>
        <taxon>Embryophyta</taxon>
        <taxon>Tracheophyta</taxon>
        <taxon>Spermatophyta</taxon>
        <taxon>Magnoliopsida</taxon>
        <taxon>eudicotyledons</taxon>
        <taxon>Gunneridae</taxon>
        <taxon>Pentapetalae</taxon>
        <taxon>rosids</taxon>
        <taxon>Vitales</taxon>
        <taxon>Vitaceae</taxon>
        <taxon>Viteae</taxon>
        <taxon>Vitis</taxon>
    </lineage>
</organism>
<evidence type="ECO:0000256" key="6">
    <source>
        <dbReference type="ARBA" id="ARBA00022614"/>
    </source>
</evidence>
<dbReference type="Gene3D" id="1.10.510.10">
    <property type="entry name" value="Transferase(Phosphotransferase) domain 1"/>
    <property type="match status" value="1"/>
</dbReference>
<dbReference type="EMBL" id="QGNW01002219">
    <property type="protein sequence ID" value="RVW22770.1"/>
    <property type="molecule type" value="Genomic_DNA"/>
</dbReference>
<dbReference type="PANTHER" id="PTHR27008:SF585">
    <property type="entry name" value="PROTEIN KINASE DOMAIN-CONTAINING PROTEIN"/>
    <property type="match status" value="1"/>
</dbReference>
<dbReference type="InterPro" id="IPR008271">
    <property type="entry name" value="Ser/Thr_kinase_AS"/>
</dbReference>
<evidence type="ECO:0000256" key="10">
    <source>
        <dbReference type="ARBA" id="ARBA00022737"/>
    </source>
</evidence>
<evidence type="ECO:0000259" key="21">
    <source>
        <dbReference type="PROSITE" id="PS50011"/>
    </source>
</evidence>
<dbReference type="InterPro" id="IPR032675">
    <property type="entry name" value="LRR_dom_sf"/>
</dbReference>
<comment type="caution">
    <text evidence="22">The sequence shown here is derived from an EMBL/GenBank/DDBJ whole genome shotgun (WGS) entry which is preliminary data.</text>
</comment>
<keyword evidence="9" id="KW-0732">Signal</keyword>
<feature type="transmembrane region" description="Helical" evidence="20">
    <location>
        <begin position="365"/>
        <end position="387"/>
    </location>
</feature>
<dbReference type="AlphaFoldDB" id="A0A438CHS5"/>
<dbReference type="SMART" id="SM00220">
    <property type="entry name" value="S_TKc"/>
    <property type="match status" value="1"/>
</dbReference>
<keyword evidence="17" id="KW-0325">Glycoprotein</keyword>
<feature type="domain" description="Protein kinase" evidence="21">
    <location>
        <begin position="393"/>
        <end position="669"/>
    </location>
</feature>
<proteinExistence type="predicted"/>
<dbReference type="PANTHER" id="PTHR27008">
    <property type="entry name" value="OS04G0122200 PROTEIN"/>
    <property type="match status" value="1"/>
</dbReference>
<dbReference type="SUPFAM" id="SSF52047">
    <property type="entry name" value="RNI-like"/>
    <property type="match status" value="1"/>
</dbReference>
<dbReference type="EC" id="2.7.11.1" evidence="2"/>
<dbReference type="GO" id="GO:0005524">
    <property type="term" value="F:ATP binding"/>
    <property type="evidence" value="ECO:0007669"/>
    <property type="project" value="UniProtKB-KW"/>
</dbReference>
<dbReference type="GO" id="GO:0004674">
    <property type="term" value="F:protein serine/threonine kinase activity"/>
    <property type="evidence" value="ECO:0007669"/>
    <property type="project" value="UniProtKB-KW"/>
</dbReference>
<dbReference type="InterPro" id="IPR011009">
    <property type="entry name" value="Kinase-like_dom_sf"/>
</dbReference>